<keyword evidence="1" id="KW-0732">Signal</keyword>
<sequence>MGDWSLLRLTFAAALSCAFALASARGEANPISVEYIGGDRIGTFLAHEVTEEIAGSAALSVGQADEDGWKLVLLTTESGRVAFYSVILVRKRFAEVFDQYVVAFNGFCSATRLRYCAREIVGRVKDPIDQFESNWRELTLPENTAAPEEASEKAG</sequence>
<dbReference type="PATRIC" id="fig|39960.10.peg.2936"/>
<keyword evidence="3" id="KW-1185">Reference proteome</keyword>
<evidence type="ECO:0000313" key="3">
    <source>
        <dbReference type="Proteomes" id="UP000027866"/>
    </source>
</evidence>
<comment type="caution">
    <text evidence="2">The sequence shown here is derived from an EMBL/GenBank/DDBJ whole genome shotgun (WGS) entry which is preliminary data.</text>
</comment>
<evidence type="ECO:0000313" key="2">
    <source>
        <dbReference type="EMBL" id="KEO96790.1"/>
    </source>
</evidence>
<gene>
    <name evidence="2" type="ORF">EH32_08905</name>
</gene>
<dbReference type="RefSeq" id="WP_034902161.1">
    <property type="nucleotide sequence ID" value="NZ_CP017057.1"/>
</dbReference>
<feature type="chain" id="PRO_5001699481" evidence="1">
    <location>
        <begin position="25"/>
        <end position="155"/>
    </location>
</feature>
<reference evidence="2 3" key="1">
    <citation type="submission" date="2014-04" db="EMBL/GenBank/DDBJ databases">
        <title>A comprehensive comparison of genomes of Erythrobacter spp. Strains.</title>
        <authorList>
            <person name="Zheng Q."/>
        </authorList>
    </citation>
    <scope>NUCLEOTIDE SEQUENCE [LARGE SCALE GENOMIC DNA]</scope>
    <source>
        <strain evidence="2 3">DSM 8509</strain>
    </source>
</reference>
<evidence type="ECO:0000256" key="1">
    <source>
        <dbReference type="SAM" id="SignalP"/>
    </source>
</evidence>
<organism evidence="2 3">
    <name type="scientific">Erythrobacter litoralis</name>
    <dbReference type="NCBI Taxonomy" id="39960"/>
    <lineage>
        <taxon>Bacteria</taxon>
        <taxon>Pseudomonadati</taxon>
        <taxon>Pseudomonadota</taxon>
        <taxon>Alphaproteobacteria</taxon>
        <taxon>Sphingomonadales</taxon>
        <taxon>Erythrobacteraceae</taxon>
        <taxon>Erythrobacter/Porphyrobacter group</taxon>
        <taxon>Erythrobacter</taxon>
    </lineage>
</organism>
<dbReference type="KEGG" id="elq:Ga0102493_11685"/>
<accession>A0A074MVH6</accession>
<name>A0A074MVH6_9SPHN</name>
<proteinExistence type="predicted"/>
<feature type="signal peptide" evidence="1">
    <location>
        <begin position="1"/>
        <end position="24"/>
    </location>
</feature>
<protein>
    <submittedName>
        <fullName evidence="2">Uncharacterized protein</fullName>
    </submittedName>
</protein>
<dbReference type="EMBL" id="JMIX01000004">
    <property type="protein sequence ID" value="KEO96790.1"/>
    <property type="molecule type" value="Genomic_DNA"/>
</dbReference>
<dbReference type="Proteomes" id="UP000027866">
    <property type="component" value="Unassembled WGS sequence"/>
</dbReference>
<dbReference type="AlphaFoldDB" id="A0A074MVH6"/>